<gene>
    <name evidence="1" type="ORF">ACFOOI_08930</name>
</gene>
<dbReference type="PANTHER" id="PTHR10426:SF88">
    <property type="entry name" value="ADIPOCYTE PLASMA MEMBRANE-ASSOCIATED PROTEIN HEMOMUCIN-RELATED"/>
    <property type="match status" value="1"/>
</dbReference>
<reference evidence="2" key="1">
    <citation type="journal article" date="2019" name="Int. J. Syst. Evol. Microbiol.">
        <title>The Global Catalogue of Microorganisms (GCM) 10K type strain sequencing project: providing services to taxonomists for standard genome sequencing and annotation.</title>
        <authorList>
            <consortium name="The Broad Institute Genomics Platform"/>
            <consortium name="The Broad Institute Genome Sequencing Center for Infectious Disease"/>
            <person name="Wu L."/>
            <person name="Ma J."/>
        </authorList>
    </citation>
    <scope>NUCLEOTIDE SEQUENCE [LARGE SCALE GENOMIC DNA]</scope>
    <source>
        <strain evidence="2">CECT 7956</strain>
    </source>
</reference>
<dbReference type="Gene3D" id="2.120.10.30">
    <property type="entry name" value="TolB, C-terminal domain"/>
    <property type="match status" value="1"/>
</dbReference>
<dbReference type="RefSeq" id="WP_379837193.1">
    <property type="nucleotide sequence ID" value="NZ_JBHRYQ010000001.1"/>
</dbReference>
<proteinExistence type="predicted"/>
<evidence type="ECO:0000313" key="2">
    <source>
        <dbReference type="Proteomes" id="UP001595616"/>
    </source>
</evidence>
<accession>A0ABV7YWT7</accession>
<name>A0ABV7YWT7_9BACT</name>
<organism evidence="1 2">
    <name type="scientific">Lacihabitans lacunae</name>
    <dbReference type="NCBI Taxonomy" id="1028214"/>
    <lineage>
        <taxon>Bacteria</taxon>
        <taxon>Pseudomonadati</taxon>
        <taxon>Bacteroidota</taxon>
        <taxon>Cytophagia</taxon>
        <taxon>Cytophagales</taxon>
        <taxon>Leadbetterellaceae</taxon>
        <taxon>Lacihabitans</taxon>
    </lineage>
</organism>
<protein>
    <submittedName>
        <fullName evidence="1">SMP-30/gluconolactonase/LRE family protein</fullName>
    </submittedName>
</protein>
<dbReference type="PANTHER" id="PTHR10426">
    <property type="entry name" value="STRICTOSIDINE SYNTHASE-RELATED"/>
    <property type="match status" value="1"/>
</dbReference>
<dbReference type="EMBL" id="JBHRYQ010000001">
    <property type="protein sequence ID" value="MFC3810777.1"/>
    <property type="molecule type" value="Genomic_DNA"/>
</dbReference>
<dbReference type="InterPro" id="IPR011042">
    <property type="entry name" value="6-blade_b-propeller_TolB-like"/>
</dbReference>
<evidence type="ECO:0000313" key="1">
    <source>
        <dbReference type="EMBL" id="MFC3810777.1"/>
    </source>
</evidence>
<comment type="caution">
    <text evidence="1">The sequence shown here is derived from an EMBL/GenBank/DDBJ whole genome shotgun (WGS) entry which is preliminary data.</text>
</comment>
<dbReference type="PROSITE" id="PS51257">
    <property type="entry name" value="PROKAR_LIPOPROTEIN"/>
    <property type="match status" value="1"/>
</dbReference>
<sequence length="294" mass="32067">MKKIFLGICVLAGLQACNKATEDTTEVATDSESLVPTLTLAWETDTISLITPESVLLSPDSQFFYVSCIGAVPPNQKDNDGYIAKVSLSGEIMTVKWANGMSAPKGMGIFENTLYVTDIDRILMIDTQTGMTTKVVEVPGAGFLNDIDVAADGTVYFTDSDFHKAYSLKDGKITELFENKDLERVNGVFVDNEQLVFSSSKSGNVVTYNLATKSATVVADSIMGGDGVEKISNGYFVSSWNGELFYLDNAWKKTLLLDTKTQNLNAADIEVVNSKKLVVVPTFFGNKLMAYTWK</sequence>
<dbReference type="Proteomes" id="UP001595616">
    <property type="component" value="Unassembled WGS sequence"/>
</dbReference>
<dbReference type="SUPFAM" id="SSF63829">
    <property type="entry name" value="Calcium-dependent phosphotriesterase"/>
    <property type="match status" value="1"/>
</dbReference>
<keyword evidence="2" id="KW-1185">Reference proteome</keyword>